<dbReference type="AlphaFoldDB" id="A0A1G5PLS6"/>
<dbReference type="PROSITE" id="PS51186">
    <property type="entry name" value="GNAT"/>
    <property type="match status" value="1"/>
</dbReference>
<name>A0A1G5PLS6_9RHOB</name>
<evidence type="ECO:0000313" key="5">
    <source>
        <dbReference type="Proteomes" id="UP000198767"/>
    </source>
</evidence>
<evidence type="ECO:0000259" key="3">
    <source>
        <dbReference type="PROSITE" id="PS51186"/>
    </source>
</evidence>
<keyword evidence="2" id="KW-0012">Acyltransferase</keyword>
<dbReference type="CDD" id="cd04301">
    <property type="entry name" value="NAT_SF"/>
    <property type="match status" value="1"/>
</dbReference>
<protein>
    <submittedName>
        <fullName evidence="4">Ribosomal-protein-alanine N-acetyltransferase</fullName>
    </submittedName>
</protein>
<keyword evidence="5" id="KW-1185">Reference proteome</keyword>
<dbReference type="InterPro" id="IPR000182">
    <property type="entry name" value="GNAT_dom"/>
</dbReference>
<dbReference type="STRING" id="1156985.SAMN04488118_101264"/>
<dbReference type="PANTHER" id="PTHR43420">
    <property type="entry name" value="ACETYLTRANSFERASE"/>
    <property type="match status" value="1"/>
</dbReference>
<evidence type="ECO:0000256" key="1">
    <source>
        <dbReference type="ARBA" id="ARBA00022679"/>
    </source>
</evidence>
<gene>
    <name evidence="4" type="ORF">SAMN04488118_101264</name>
</gene>
<evidence type="ECO:0000313" key="4">
    <source>
        <dbReference type="EMBL" id="SCZ50326.1"/>
    </source>
</evidence>
<proteinExistence type="predicted"/>
<dbReference type="RefSeq" id="WP_170830435.1">
    <property type="nucleotide sequence ID" value="NZ_CANLDO010000002.1"/>
</dbReference>
<dbReference type="PANTHER" id="PTHR43420:SF12">
    <property type="entry name" value="N-ACETYLTRANSFERASE DOMAIN-CONTAINING PROTEIN"/>
    <property type="match status" value="1"/>
</dbReference>
<dbReference type="GO" id="GO:0016747">
    <property type="term" value="F:acyltransferase activity, transferring groups other than amino-acyl groups"/>
    <property type="evidence" value="ECO:0007669"/>
    <property type="project" value="InterPro"/>
</dbReference>
<organism evidence="4 5">
    <name type="scientific">Epibacterium ulvae</name>
    <dbReference type="NCBI Taxonomy" id="1156985"/>
    <lineage>
        <taxon>Bacteria</taxon>
        <taxon>Pseudomonadati</taxon>
        <taxon>Pseudomonadota</taxon>
        <taxon>Alphaproteobacteria</taxon>
        <taxon>Rhodobacterales</taxon>
        <taxon>Roseobacteraceae</taxon>
        <taxon>Epibacterium</taxon>
    </lineage>
</organism>
<reference evidence="4 5" key="1">
    <citation type="submission" date="2016-10" db="EMBL/GenBank/DDBJ databases">
        <authorList>
            <person name="de Groot N.N."/>
        </authorList>
    </citation>
    <scope>NUCLEOTIDE SEQUENCE [LARGE SCALE GENOMIC DNA]</scope>
    <source>
        <strain evidence="4 5">U95</strain>
    </source>
</reference>
<sequence length="145" mass="16147">MNSLYTIKDLADTHALAFTETRCWTEAEITTLLNSPFVFLSGDSRCFALVRVIADEAELLTLATHPEYQRKGLATNLMPIWQAAAQSRGAEQAFLEVAADNIAALALYQSQRFAISGRRNEYYARKDGVLVDAVLMQRTFSPLAK</sequence>
<dbReference type="Gene3D" id="3.40.630.30">
    <property type="match status" value="1"/>
</dbReference>
<accession>A0A1G5PLS6</accession>
<dbReference type="Pfam" id="PF00583">
    <property type="entry name" value="Acetyltransf_1"/>
    <property type="match status" value="1"/>
</dbReference>
<dbReference type="EMBL" id="FMWG01000001">
    <property type="protein sequence ID" value="SCZ50326.1"/>
    <property type="molecule type" value="Genomic_DNA"/>
</dbReference>
<feature type="domain" description="N-acetyltransferase" evidence="3">
    <location>
        <begin position="1"/>
        <end position="141"/>
    </location>
</feature>
<dbReference type="SUPFAM" id="SSF55729">
    <property type="entry name" value="Acyl-CoA N-acyltransferases (Nat)"/>
    <property type="match status" value="1"/>
</dbReference>
<keyword evidence="1 4" id="KW-0808">Transferase</keyword>
<dbReference type="InterPro" id="IPR016181">
    <property type="entry name" value="Acyl_CoA_acyltransferase"/>
</dbReference>
<evidence type="ECO:0000256" key="2">
    <source>
        <dbReference type="ARBA" id="ARBA00023315"/>
    </source>
</evidence>
<dbReference type="Proteomes" id="UP000198767">
    <property type="component" value="Unassembled WGS sequence"/>
</dbReference>
<dbReference type="InterPro" id="IPR050680">
    <property type="entry name" value="YpeA/RimI_acetyltransf"/>
</dbReference>